<dbReference type="Pfam" id="PF00534">
    <property type="entry name" value="Glycos_transf_1"/>
    <property type="match status" value="1"/>
</dbReference>
<evidence type="ECO:0000313" key="3">
    <source>
        <dbReference type="EMBL" id="SDM13494.1"/>
    </source>
</evidence>
<organism evidence="3 4">
    <name type="scientific">Daejeonella rubra</name>
    <dbReference type="NCBI Taxonomy" id="990371"/>
    <lineage>
        <taxon>Bacteria</taxon>
        <taxon>Pseudomonadati</taxon>
        <taxon>Bacteroidota</taxon>
        <taxon>Sphingobacteriia</taxon>
        <taxon>Sphingobacteriales</taxon>
        <taxon>Sphingobacteriaceae</taxon>
        <taxon>Daejeonella</taxon>
    </lineage>
</organism>
<name>A0A1G9QR71_9SPHI</name>
<dbReference type="PANTHER" id="PTHR12526">
    <property type="entry name" value="GLYCOSYLTRANSFERASE"/>
    <property type="match status" value="1"/>
</dbReference>
<reference evidence="4" key="1">
    <citation type="submission" date="2016-10" db="EMBL/GenBank/DDBJ databases">
        <authorList>
            <person name="Varghese N."/>
            <person name="Submissions S."/>
        </authorList>
    </citation>
    <scope>NUCLEOTIDE SEQUENCE [LARGE SCALE GENOMIC DNA]</scope>
    <source>
        <strain evidence="4">DSM 24536</strain>
    </source>
</reference>
<sequence>MKKVFFIISHLKAGGSEKVFWILSQYFDKSVFDVYLIVLDSRETIYSRDLPGVKIIDLNSPRASNSIFKLRKLINDEKPYAVFTTGGHINTLLALISLFVKIPMLVGRESNVMDIMTKLGGIKEKFWDMFLGLTYYRFDIAVCQSIEIQKSLANHYNITESKLIVIPNPVLPMDLIKLSDSSKSKKIIIVARLAIEKGIIRFLQVLSRLPKEYTLTIAGEGPQKMMILKEIEHLKLTDRVKLLGVVREIPKLISSHDLLVLPSVTEGFPNVVLESLAVGVPVVAFGVGGIRAMIKPDFNGYIIAQDDLQDFEKCVVKACQKKWDHSAIKADVETRFGVKKIVKQYEALLS</sequence>
<dbReference type="Pfam" id="PF13439">
    <property type="entry name" value="Glyco_transf_4"/>
    <property type="match status" value="1"/>
</dbReference>
<keyword evidence="4" id="KW-1185">Reference proteome</keyword>
<dbReference type="AlphaFoldDB" id="A0A1G9QR71"/>
<dbReference type="RefSeq" id="WP_245704457.1">
    <property type="nucleotide sequence ID" value="NZ_FNHH01000006.1"/>
</dbReference>
<dbReference type="InterPro" id="IPR028098">
    <property type="entry name" value="Glyco_trans_4-like_N"/>
</dbReference>
<dbReference type="InterPro" id="IPR001296">
    <property type="entry name" value="Glyco_trans_1"/>
</dbReference>
<feature type="domain" description="Glycosyltransferase subfamily 4-like N-terminal" evidence="2">
    <location>
        <begin position="14"/>
        <end position="170"/>
    </location>
</feature>
<feature type="domain" description="Glycosyl transferase family 1" evidence="1">
    <location>
        <begin position="182"/>
        <end position="317"/>
    </location>
</feature>
<gene>
    <name evidence="3" type="ORF">SAMN05421813_106164</name>
</gene>
<dbReference type="SUPFAM" id="SSF53756">
    <property type="entry name" value="UDP-Glycosyltransferase/glycogen phosphorylase"/>
    <property type="match status" value="1"/>
</dbReference>
<dbReference type="Proteomes" id="UP000199226">
    <property type="component" value="Unassembled WGS sequence"/>
</dbReference>
<protein>
    <submittedName>
        <fullName evidence="3">Glycosyltransferase involved in cell wall bisynthesis</fullName>
    </submittedName>
</protein>
<evidence type="ECO:0000313" key="4">
    <source>
        <dbReference type="Proteomes" id="UP000199226"/>
    </source>
</evidence>
<accession>A0A1G9QR71</accession>
<dbReference type="STRING" id="990371.SAMN05421813_106164"/>
<dbReference type="EMBL" id="FNHH01000006">
    <property type="protein sequence ID" value="SDM13494.1"/>
    <property type="molecule type" value="Genomic_DNA"/>
</dbReference>
<dbReference type="GO" id="GO:0016757">
    <property type="term" value="F:glycosyltransferase activity"/>
    <property type="evidence" value="ECO:0007669"/>
    <property type="project" value="InterPro"/>
</dbReference>
<evidence type="ECO:0000259" key="1">
    <source>
        <dbReference type="Pfam" id="PF00534"/>
    </source>
</evidence>
<keyword evidence="3" id="KW-0808">Transferase</keyword>
<evidence type="ECO:0000259" key="2">
    <source>
        <dbReference type="Pfam" id="PF13439"/>
    </source>
</evidence>
<proteinExistence type="predicted"/>
<dbReference type="PANTHER" id="PTHR12526:SF630">
    <property type="entry name" value="GLYCOSYLTRANSFERASE"/>
    <property type="match status" value="1"/>
</dbReference>
<dbReference type="CDD" id="cd03811">
    <property type="entry name" value="GT4_GT28_WabH-like"/>
    <property type="match status" value="1"/>
</dbReference>
<dbReference type="Gene3D" id="3.40.50.2000">
    <property type="entry name" value="Glycogen Phosphorylase B"/>
    <property type="match status" value="2"/>
</dbReference>